<dbReference type="Proteomes" id="UP000673552">
    <property type="component" value="Chromosome 32"/>
</dbReference>
<dbReference type="KEGG" id="lmat:92511950"/>
<evidence type="ECO:0000313" key="1">
    <source>
        <dbReference type="EMBL" id="KAG5470594.1"/>
    </source>
</evidence>
<name>A0A836GBZ8_9TRYP</name>
<dbReference type="OrthoDB" id="266081at2759"/>
<proteinExistence type="predicted"/>
<gene>
    <name evidence="1" type="ORF">LSCM1_01839</name>
</gene>
<protein>
    <submittedName>
        <fullName evidence="1">Uncharacterized protein</fullName>
    </submittedName>
</protein>
<reference evidence="1 2" key="1">
    <citation type="submission" date="2021-03" db="EMBL/GenBank/DDBJ databases">
        <title>Leishmania (Mundinia) martiniquensis Genome sequencing and assembly.</title>
        <authorList>
            <person name="Almutairi H."/>
            <person name="Gatherer D."/>
        </authorList>
    </citation>
    <scope>NUCLEOTIDE SEQUENCE [LARGE SCALE GENOMIC DNA]</scope>
    <source>
        <strain evidence="1">LSCM1</strain>
    </source>
</reference>
<dbReference type="EMBL" id="JAFEUZ010000032">
    <property type="protein sequence ID" value="KAG5470594.1"/>
    <property type="molecule type" value="Genomic_DNA"/>
</dbReference>
<dbReference type="AlphaFoldDB" id="A0A836GBZ8"/>
<dbReference type="GeneID" id="92511950"/>
<organism evidence="1 2">
    <name type="scientific">Leishmania martiniquensis</name>
    <dbReference type="NCBI Taxonomy" id="1580590"/>
    <lineage>
        <taxon>Eukaryota</taxon>
        <taxon>Discoba</taxon>
        <taxon>Euglenozoa</taxon>
        <taxon>Kinetoplastea</taxon>
        <taxon>Metakinetoplastina</taxon>
        <taxon>Trypanosomatida</taxon>
        <taxon>Trypanosomatidae</taxon>
        <taxon>Leishmaniinae</taxon>
        <taxon>Leishmania</taxon>
    </lineage>
</organism>
<accession>A0A836GBZ8</accession>
<comment type="caution">
    <text evidence="1">The sequence shown here is derived from an EMBL/GenBank/DDBJ whole genome shotgun (WGS) entry which is preliminary data.</text>
</comment>
<sequence>MMHDYQYDLEVVSVIPAPVLDSSDDGLQRKLILHCTQRDAMMDCATVPSTFEVRNAPGVEFVSIALVEVDRAGGTDRVEASSAEPLCVGGPHRAVGAMWVPLIPRTGVDSGTAASPEVTRVFVAWSMTRMDGCMIRESDLESACISAPLLVEFGREGCSSPHLLNSTHPGLIREPEDAQAGVVEAATAAAVTTATTTDAFPVSSATGNPVLFFDAVAELVVPPLHGAVSSAEFLLPAVTGDADARQGRSSSGSASGPFSAEAAPVSFLISRLLLGNTAAGAARVSIVLDEEEEANRQHIESGSGGGCLTPSEYSRETAVTGYDLLQRNLTEHVKSSSRAHDSRLVSDFAGLNAGNTSVSPVAGVDFPVLDSEVAVTDARTVTWVDYYASSTQLIGPVPIQTRLQNLYTVPSPYLLDRLKDQLAPQCPSPSSPTVAPAPVAAHGLWRERHRHVCVSRWLGRENAAQEEIWHEHEARRGGGALLAGIEAGNIDGGSSSLAVPLAGVKRHDVDVRSESSLTLLLRQALEGLRPRRVMY</sequence>
<dbReference type="RefSeq" id="XP_067175987.1">
    <property type="nucleotide sequence ID" value="XM_067319438.1"/>
</dbReference>
<evidence type="ECO:0000313" key="2">
    <source>
        <dbReference type="Proteomes" id="UP000673552"/>
    </source>
</evidence>
<keyword evidence="2" id="KW-1185">Reference proteome</keyword>